<feature type="repeat" description="Pumilio" evidence="7">
    <location>
        <begin position="821"/>
        <end position="856"/>
    </location>
</feature>
<feature type="region of interest" description="Disordered" evidence="8">
    <location>
        <begin position="212"/>
        <end position="231"/>
    </location>
</feature>
<dbReference type="Pfam" id="PF00806">
    <property type="entry name" value="PUF"/>
    <property type="match status" value="7"/>
</dbReference>
<feature type="compositionally biased region" description="Basic and acidic residues" evidence="8">
    <location>
        <begin position="289"/>
        <end position="301"/>
    </location>
</feature>
<dbReference type="AlphaFoldDB" id="A0AA88DMW7"/>
<comment type="caution">
    <text evidence="10">The sequence shown here is derived from an EMBL/GenBank/DDBJ whole genome shotgun (WGS) entry which is preliminary data.</text>
</comment>
<feature type="region of interest" description="Disordered" evidence="8">
    <location>
        <begin position="240"/>
        <end position="314"/>
    </location>
</feature>
<dbReference type="SUPFAM" id="SSF48371">
    <property type="entry name" value="ARM repeat"/>
    <property type="match status" value="1"/>
</dbReference>
<dbReference type="GO" id="GO:0005737">
    <property type="term" value="C:cytoplasm"/>
    <property type="evidence" value="ECO:0007669"/>
    <property type="project" value="UniProtKB-SubCell"/>
</dbReference>
<keyword evidence="3" id="KW-0677">Repeat</keyword>
<reference evidence="10" key="1">
    <citation type="submission" date="2023-07" db="EMBL/GenBank/DDBJ databases">
        <title>draft genome sequence of fig (Ficus carica).</title>
        <authorList>
            <person name="Takahashi T."/>
            <person name="Nishimura K."/>
        </authorList>
    </citation>
    <scope>NUCLEOTIDE SEQUENCE</scope>
</reference>
<dbReference type="InterPro" id="IPR033133">
    <property type="entry name" value="PUM-HD"/>
</dbReference>
<sequence length="1186" mass="131855">MATESPTRMVESSRGTKWLSSKHQAPDRSGSAPPSIEGSLAAIRNLLMEQNFSMNSSVDDLRNRTLENVESDEQQQSDPAYLEFDFSNMNLKVNRHLAHHNSGLRNNRRSTSVDESGNGFLHFSQGSLSTQKEEIEEDSSPVKDSESLVENRDAAMAGKKMGFVASRHKSLVGLIQEDLPRTPSPVYNQSQSSSPATADELTDFEVQAISSNISSVDKTPEHNSGSIKCLKISSPDSRATMLISNGVPTSNSLPSSWRPDKTEAPQKHESSNNLEDNAQASGATPANDSRLEIKRNQEKPQSHGRNVPKLHLSREEDVARRVHGVHAQTISQGMSYLESSTEEFSLGHPNLSSIELQPSLHWHGFTPPFYEAAAAYRASGNTPFYPDLQPSSLYAPQYCMPGYALGYTLLPHFMAGYPSHSVLPPPFSATSSPVYTDRTARISMGEGNLRGRDVLHQRKFYGRPEPIPQPSFVNPLHMHYYLNPSHEIYGSSVQHGQFTSGGIIGSQFTQLTSPFSAYVGDHKFQSVTNESLGISAPRNMGISGYGNSPFMSGMTQFPASPLATPLIPSSPVGGANQSHRQTEMRFPQAVIREPGMYSGSQGKRGSNDTDDLNKHSFLEELRSSNSERLKLSDIEGRVVEFRHCSAPCFFNQHGSRFIQQKLERCSAEEKESVFKEVVPHALRLMTDVFGNYVIQKFFEHGSTEERKELADQLSGQMLPLSLQMYGCRVIQKALEVIELDQKTFLVQELDGHVMKCVRDQNGNHVIQKCIECVPPEKIGFIISSFQGQVKTLAAHPYGCRVIQKILEHCLDDLHCQCIVDEIVDSCCILAEDQYGNYVTQHALEKGKPHQRSKIISKFAGRIVQMSKHKYASNVIEKCLEHGNSTELEPLIEEILGQSEENDYLLMLRMGLLSAENLRVAYIGCKIHDIGKAFPMFITKKEVIIHNCGISMPQSASLVAFRISTVTVGLRCQGWWPSFLCDNSSRLLALVDSISSWLLQQLFDTTTPPYWLSPSGIFVLWGNDSDVIMESFGFPTATILGGQCFAYGKELVSVGRGYRLSWRRDHTLVLYAPNSFSRPENAYWDFGIRYSGDLCLSVGIFGDRHVENATLITKSSGNNDLMVIKNQISAHGVRTITNLAIPENDVGTFMEDLSMQNQGYSLKARGFKLLQRTKQRTPTTMGQLGSF</sequence>
<dbReference type="CDD" id="cd07920">
    <property type="entry name" value="Pumilio"/>
    <property type="match status" value="1"/>
</dbReference>
<feature type="repeat" description="Pumilio" evidence="7">
    <location>
        <begin position="857"/>
        <end position="892"/>
    </location>
</feature>
<organism evidence="10 11">
    <name type="scientific">Ficus carica</name>
    <name type="common">Common fig</name>
    <dbReference type="NCBI Taxonomy" id="3494"/>
    <lineage>
        <taxon>Eukaryota</taxon>
        <taxon>Viridiplantae</taxon>
        <taxon>Streptophyta</taxon>
        <taxon>Embryophyta</taxon>
        <taxon>Tracheophyta</taxon>
        <taxon>Spermatophyta</taxon>
        <taxon>Magnoliopsida</taxon>
        <taxon>eudicotyledons</taxon>
        <taxon>Gunneridae</taxon>
        <taxon>Pentapetalae</taxon>
        <taxon>rosids</taxon>
        <taxon>fabids</taxon>
        <taxon>Rosales</taxon>
        <taxon>Moraceae</taxon>
        <taxon>Ficeae</taxon>
        <taxon>Ficus</taxon>
    </lineage>
</organism>
<evidence type="ECO:0000259" key="9">
    <source>
        <dbReference type="PROSITE" id="PS50303"/>
    </source>
</evidence>
<feature type="region of interest" description="Disordered" evidence="8">
    <location>
        <begin position="1"/>
        <end position="37"/>
    </location>
</feature>
<keyword evidence="4" id="KW-0810">Translation regulation</keyword>
<evidence type="ECO:0000256" key="7">
    <source>
        <dbReference type="PROSITE-ProRule" id="PRU00317"/>
    </source>
</evidence>
<feature type="repeat" description="Pumilio" evidence="7">
    <location>
        <begin position="748"/>
        <end position="783"/>
    </location>
</feature>
<keyword evidence="5" id="KW-0694">RNA-binding</keyword>
<feature type="domain" description="PUM-HD" evidence="9">
    <location>
        <begin position="613"/>
        <end position="966"/>
    </location>
</feature>
<evidence type="ECO:0000256" key="5">
    <source>
        <dbReference type="ARBA" id="ARBA00022884"/>
    </source>
</evidence>
<protein>
    <recommendedName>
        <fullName evidence="9">PUM-HD domain-containing protein</fullName>
    </recommendedName>
</protein>
<evidence type="ECO:0000256" key="6">
    <source>
        <dbReference type="ARBA" id="ARBA00055193"/>
    </source>
</evidence>
<feature type="repeat" description="Pumilio" evidence="7">
    <location>
        <begin position="784"/>
        <end position="820"/>
    </location>
</feature>
<dbReference type="PROSITE" id="PS50302">
    <property type="entry name" value="PUM"/>
    <property type="match status" value="6"/>
</dbReference>
<evidence type="ECO:0000313" key="10">
    <source>
        <dbReference type="EMBL" id="GMN58246.1"/>
    </source>
</evidence>
<dbReference type="SMART" id="SM00025">
    <property type="entry name" value="Pumilio"/>
    <property type="match status" value="7"/>
</dbReference>
<dbReference type="GO" id="GO:0006417">
    <property type="term" value="P:regulation of translation"/>
    <property type="evidence" value="ECO:0007669"/>
    <property type="project" value="UniProtKB-KW"/>
</dbReference>
<accession>A0AA88DMW7</accession>
<feature type="compositionally biased region" description="Polar residues" evidence="8">
    <location>
        <begin position="240"/>
        <end position="255"/>
    </location>
</feature>
<comment type="function">
    <text evidence="6">Sequence-specific RNA-binding protein that regulates translation and mRNA stability by binding the 3'-UTR of target mRNAs. Binds the APUM-binding elements (APBEs) in the 3'-UTR mRNA sequence of CLV1, PNH, WUS and FAS2.</text>
</comment>
<proteinExistence type="predicted"/>
<dbReference type="InterPro" id="IPR016024">
    <property type="entry name" value="ARM-type_fold"/>
</dbReference>
<feature type="compositionally biased region" description="Polar residues" evidence="8">
    <location>
        <begin position="13"/>
        <end position="23"/>
    </location>
</feature>
<feature type="region of interest" description="Disordered" evidence="8">
    <location>
        <begin position="101"/>
        <end position="148"/>
    </location>
</feature>
<dbReference type="PANTHER" id="PTHR12537:SF121">
    <property type="entry name" value="PUMILIO HOMOLOG 5"/>
    <property type="match status" value="1"/>
</dbReference>
<evidence type="ECO:0000256" key="1">
    <source>
        <dbReference type="ARBA" id="ARBA00004496"/>
    </source>
</evidence>
<dbReference type="Proteomes" id="UP001187192">
    <property type="component" value="Unassembled WGS sequence"/>
</dbReference>
<evidence type="ECO:0000256" key="4">
    <source>
        <dbReference type="ARBA" id="ARBA00022845"/>
    </source>
</evidence>
<feature type="compositionally biased region" description="Polar residues" evidence="8">
    <location>
        <begin position="103"/>
        <end position="115"/>
    </location>
</feature>
<feature type="repeat" description="Pumilio" evidence="7">
    <location>
        <begin position="712"/>
        <end position="747"/>
    </location>
</feature>
<evidence type="ECO:0000256" key="8">
    <source>
        <dbReference type="SAM" id="MobiDB-lite"/>
    </source>
</evidence>
<dbReference type="EMBL" id="BTGU01000076">
    <property type="protein sequence ID" value="GMN58246.1"/>
    <property type="molecule type" value="Genomic_DNA"/>
</dbReference>
<dbReference type="Gene3D" id="1.25.10.10">
    <property type="entry name" value="Leucine-rich Repeat Variant"/>
    <property type="match status" value="1"/>
</dbReference>
<feature type="compositionally biased region" description="Polar residues" evidence="8">
    <location>
        <begin position="271"/>
        <end position="287"/>
    </location>
</feature>
<name>A0AA88DMW7_FICCA</name>
<dbReference type="PROSITE" id="PS50303">
    <property type="entry name" value="PUM_HD"/>
    <property type="match status" value="1"/>
</dbReference>
<dbReference type="InterPro" id="IPR001313">
    <property type="entry name" value="Pumilio_RNA-bd_rpt"/>
</dbReference>
<feature type="compositionally biased region" description="Polar residues" evidence="8">
    <location>
        <begin position="212"/>
        <end position="226"/>
    </location>
</feature>
<evidence type="ECO:0000256" key="2">
    <source>
        <dbReference type="ARBA" id="ARBA00022490"/>
    </source>
</evidence>
<dbReference type="InterPro" id="IPR033712">
    <property type="entry name" value="Pumilio_RNA-bd"/>
</dbReference>
<feature type="repeat" description="Pumilio" evidence="7">
    <location>
        <begin position="676"/>
        <end position="711"/>
    </location>
</feature>
<keyword evidence="2" id="KW-0963">Cytoplasm</keyword>
<dbReference type="InterPro" id="IPR011989">
    <property type="entry name" value="ARM-like"/>
</dbReference>
<dbReference type="FunFam" id="1.25.10.10:FF:000004">
    <property type="entry name" value="Pumilio homolog 1 isoform 2"/>
    <property type="match status" value="1"/>
</dbReference>
<comment type="subcellular location">
    <subcellularLocation>
        <location evidence="1">Cytoplasm</location>
    </subcellularLocation>
</comment>
<dbReference type="PANTHER" id="PTHR12537">
    <property type="entry name" value="RNA BINDING PROTEIN PUMILIO-RELATED"/>
    <property type="match status" value="1"/>
</dbReference>
<evidence type="ECO:0000256" key="3">
    <source>
        <dbReference type="ARBA" id="ARBA00022737"/>
    </source>
</evidence>
<feature type="compositionally biased region" description="Basic and acidic residues" evidence="8">
    <location>
        <begin position="258"/>
        <end position="270"/>
    </location>
</feature>
<dbReference type="GO" id="GO:0003729">
    <property type="term" value="F:mRNA binding"/>
    <property type="evidence" value="ECO:0007669"/>
    <property type="project" value="UniProtKB-ARBA"/>
</dbReference>
<gene>
    <name evidence="10" type="ORF">TIFTF001_027346</name>
</gene>
<evidence type="ECO:0000313" key="11">
    <source>
        <dbReference type="Proteomes" id="UP001187192"/>
    </source>
</evidence>
<keyword evidence="11" id="KW-1185">Reference proteome</keyword>